<keyword evidence="2" id="KW-1185">Reference proteome</keyword>
<dbReference type="OrthoDB" id="9983560at2759"/>
<dbReference type="InParanoid" id="A0A0C2S086"/>
<dbReference type="HOGENOM" id="CLU_2704309_0_0_1"/>
<reference evidence="1 2" key="1">
    <citation type="submission" date="2014-04" db="EMBL/GenBank/DDBJ databases">
        <title>Evolutionary Origins and Diversification of the Mycorrhizal Mutualists.</title>
        <authorList>
            <consortium name="DOE Joint Genome Institute"/>
            <consortium name="Mycorrhizal Genomics Consortium"/>
            <person name="Kohler A."/>
            <person name="Kuo A."/>
            <person name="Nagy L.G."/>
            <person name="Floudas D."/>
            <person name="Copeland A."/>
            <person name="Barry K.W."/>
            <person name="Cichocki N."/>
            <person name="Veneault-Fourrey C."/>
            <person name="LaButti K."/>
            <person name="Lindquist E.A."/>
            <person name="Lipzen A."/>
            <person name="Lundell T."/>
            <person name="Morin E."/>
            <person name="Murat C."/>
            <person name="Riley R."/>
            <person name="Ohm R."/>
            <person name="Sun H."/>
            <person name="Tunlid A."/>
            <person name="Henrissat B."/>
            <person name="Grigoriev I.V."/>
            <person name="Hibbett D.S."/>
            <person name="Martin F."/>
        </authorList>
    </citation>
    <scope>NUCLEOTIDE SEQUENCE [LARGE SCALE GENOMIC DNA]</scope>
    <source>
        <strain evidence="1 2">Koide BX008</strain>
    </source>
</reference>
<dbReference type="Proteomes" id="UP000054549">
    <property type="component" value="Unassembled WGS sequence"/>
</dbReference>
<protein>
    <submittedName>
        <fullName evidence="1">Uncharacterized protein</fullName>
    </submittedName>
</protein>
<sequence>MPSGAADSESCLISIGGMRCSQLQPSTLLRNEMCVHELENRLNSMAAVGLCLSLLGSEGAEDNYGGQLVGDWY</sequence>
<dbReference type="AlphaFoldDB" id="A0A0C2S086"/>
<gene>
    <name evidence="1" type="ORF">M378DRAFT_173050</name>
</gene>
<organism evidence="1 2">
    <name type="scientific">Amanita muscaria (strain Koide BX008)</name>
    <dbReference type="NCBI Taxonomy" id="946122"/>
    <lineage>
        <taxon>Eukaryota</taxon>
        <taxon>Fungi</taxon>
        <taxon>Dikarya</taxon>
        <taxon>Basidiomycota</taxon>
        <taxon>Agaricomycotina</taxon>
        <taxon>Agaricomycetes</taxon>
        <taxon>Agaricomycetidae</taxon>
        <taxon>Agaricales</taxon>
        <taxon>Pluteineae</taxon>
        <taxon>Amanitaceae</taxon>
        <taxon>Amanita</taxon>
    </lineage>
</organism>
<evidence type="ECO:0000313" key="1">
    <source>
        <dbReference type="EMBL" id="KIL56050.1"/>
    </source>
</evidence>
<name>A0A0C2S086_AMAMK</name>
<evidence type="ECO:0000313" key="2">
    <source>
        <dbReference type="Proteomes" id="UP000054549"/>
    </source>
</evidence>
<dbReference type="EMBL" id="KN818452">
    <property type="protein sequence ID" value="KIL56050.1"/>
    <property type="molecule type" value="Genomic_DNA"/>
</dbReference>
<proteinExistence type="predicted"/>
<accession>A0A0C2S086</accession>